<dbReference type="EMBL" id="JAFJMO010000016">
    <property type="protein sequence ID" value="KAJ8254073.1"/>
    <property type="molecule type" value="Genomic_DNA"/>
</dbReference>
<feature type="compositionally biased region" description="Polar residues" evidence="5">
    <location>
        <begin position="94"/>
        <end position="111"/>
    </location>
</feature>
<dbReference type="PANTHER" id="PTHR12247">
    <property type="entry name" value="POLYCOMB GROUP PROTEIN"/>
    <property type="match status" value="1"/>
</dbReference>
<evidence type="ECO:0000313" key="7">
    <source>
        <dbReference type="EMBL" id="KAJ8254073.1"/>
    </source>
</evidence>
<dbReference type="Pfam" id="PF24971">
    <property type="entry name" value="SAMD1_SHD"/>
    <property type="match status" value="1"/>
</dbReference>
<evidence type="ECO:0000259" key="6">
    <source>
        <dbReference type="PROSITE" id="PS52014"/>
    </source>
</evidence>
<dbReference type="GO" id="GO:0003677">
    <property type="term" value="F:DNA binding"/>
    <property type="evidence" value="ECO:0007669"/>
    <property type="project" value="InterPro"/>
</dbReference>
<dbReference type="GO" id="GO:0006325">
    <property type="term" value="P:chromatin organization"/>
    <property type="evidence" value="ECO:0007669"/>
    <property type="project" value="UniProtKB-KW"/>
</dbReference>
<dbReference type="InterPro" id="IPR056983">
    <property type="entry name" value="SAMD1-like_SHD"/>
</dbReference>
<accession>A0A9Q1D0B6</accession>
<keyword evidence="4" id="KW-0539">Nucleus</keyword>
<sequence length="662" mass="71462">MSEPMYRDWILDTIDSLRSRKARPDLERICRMVRRRHGSDPERTRSELEKLIQEQTVLKVSYKGSISYRNAAKVQRKSRKKTEQSTGVAKDQSKNTIFNNGDSAHSSTDQGETGDAEITNAILCRDPALAPLPVAEAALVLNSGNSCMSVGSVVYQSRVHCATGSDGERTNSPKEKLPHTGGSGTSPARDKSTINNNGSGASGVNRGAREVERGLPELERSSTNLQNKTCTSTNTSGYLRQKPHAPIKVNPRAGATRSESESDQNISDLGDRLVNSVRSLVRRSRGVAALKGHAPLGLKEILGFLSSQERLSQEKLTRSKVKVVLEREVARGRLRRTRFGNITLPVRGVVGKSHARLLQSALQHRQTAKKEETGAVAMETQSSEVSGAERQGCGPQSAGAHGTTVPLCQRGGETEEHGGTRERPNIPGLLTTTVSDSLTCSIAPVPPPHSPKMEPVEKEVCDTERSPTAHRCLQGDAAVPQEGGQLRALCPSVQREMANGHKELRVEESAVTPDQLISGCTNTQGTEGGEQVTSIPPDGCMECKIEVGVASCLLTPTASPRDNGLAEDGGMKRGVVVKTEPAVQSPLEWSVSDVASYFITAGFPEQAAAFKVQEIDGKSLLLMQRNDVLTGLSIRLGPALKIYEHHVKMLQKAHFEDDSAFC</sequence>
<dbReference type="Proteomes" id="UP001152803">
    <property type="component" value="Unassembled WGS sequence"/>
</dbReference>
<dbReference type="GO" id="GO:0045892">
    <property type="term" value="P:negative regulation of DNA-templated transcription"/>
    <property type="evidence" value="ECO:0007669"/>
    <property type="project" value="TreeGrafter"/>
</dbReference>
<dbReference type="Pfam" id="PF21524">
    <property type="entry name" value="SAMD1_WH"/>
    <property type="match status" value="1"/>
</dbReference>
<dbReference type="OrthoDB" id="10004495at2759"/>
<dbReference type="GO" id="GO:0005634">
    <property type="term" value="C:nucleus"/>
    <property type="evidence" value="ECO:0007669"/>
    <property type="project" value="UniProtKB-SubCell"/>
</dbReference>
<evidence type="ECO:0000256" key="3">
    <source>
        <dbReference type="ARBA" id="ARBA00022853"/>
    </source>
</evidence>
<organism evidence="7 8">
    <name type="scientific">Conger conger</name>
    <name type="common">Conger eel</name>
    <name type="synonym">Muraena conger</name>
    <dbReference type="NCBI Taxonomy" id="82655"/>
    <lineage>
        <taxon>Eukaryota</taxon>
        <taxon>Metazoa</taxon>
        <taxon>Chordata</taxon>
        <taxon>Craniata</taxon>
        <taxon>Vertebrata</taxon>
        <taxon>Euteleostomi</taxon>
        <taxon>Actinopterygii</taxon>
        <taxon>Neopterygii</taxon>
        <taxon>Teleostei</taxon>
        <taxon>Anguilliformes</taxon>
        <taxon>Congridae</taxon>
        <taxon>Conger</taxon>
    </lineage>
</organism>
<feature type="compositionally biased region" description="Basic and acidic residues" evidence="5">
    <location>
        <begin position="412"/>
        <end position="424"/>
    </location>
</feature>
<dbReference type="CDD" id="cd09583">
    <property type="entry name" value="SAM_Atherin-like"/>
    <property type="match status" value="1"/>
</dbReference>
<keyword evidence="2" id="KW-0597">Phosphoprotein</keyword>
<evidence type="ECO:0000313" key="8">
    <source>
        <dbReference type="Proteomes" id="UP001152803"/>
    </source>
</evidence>
<reference evidence="7" key="1">
    <citation type="journal article" date="2023" name="Science">
        <title>Genome structures resolve the early diversification of teleost fishes.</title>
        <authorList>
            <person name="Parey E."/>
            <person name="Louis A."/>
            <person name="Montfort J."/>
            <person name="Bouchez O."/>
            <person name="Roques C."/>
            <person name="Iampietro C."/>
            <person name="Lluch J."/>
            <person name="Castinel A."/>
            <person name="Donnadieu C."/>
            <person name="Desvignes T."/>
            <person name="Floi Bucao C."/>
            <person name="Jouanno E."/>
            <person name="Wen M."/>
            <person name="Mejri S."/>
            <person name="Dirks R."/>
            <person name="Jansen H."/>
            <person name="Henkel C."/>
            <person name="Chen W.J."/>
            <person name="Zahm M."/>
            <person name="Cabau C."/>
            <person name="Klopp C."/>
            <person name="Thompson A.W."/>
            <person name="Robinson-Rechavi M."/>
            <person name="Braasch I."/>
            <person name="Lecointre G."/>
            <person name="Bobe J."/>
            <person name="Postlethwait J.H."/>
            <person name="Berthelot C."/>
            <person name="Roest Crollius H."/>
            <person name="Guiguen Y."/>
        </authorList>
    </citation>
    <scope>NUCLEOTIDE SEQUENCE</scope>
    <source>
        <strain evidence="7">Concon-B</strain>
    </source>
</reference>
<evidence type="ECO:0000256" key="5">
    <source>
        <dbReference type="SAM" id="MobiDB-lite"/>
    </source>
</evidence>
<evidence type="ECO:0000256" key="2">
    <source>
        <dbReference type="ARBA" id="ARBA00022553"/>
    </source>
</evidence>
<dbReference type="InterPro" id="IPR013761">
    <property type="entry name" value="SAM/pointed_sf"/>
</dbReference>
<dbReference type="GO" id="GO:0042393">
    <property type="term" value="F:histone binding"/>
    <property type="evidence" value="ECO:0007669"/>
    <property type="project" value="TreeGrafter"/>
</dbReference>
<feature type="region of interest" description="Disordered" evidence="5">
    <location>
        <begin position="381"/>
        <end position="428"/>
    </location>
</feature>
<feature type="compositionally biased region" description="Polar residues" evidence="5">
    <location>
        <begin position="221"/>
        <end position="238"/>
    </location>
</feature>
<feature type="domain" description="SAMD1-like winged helix (WH)" evidence="6">
    <location>
        <begin position="1"/>
        <end position="74"/>
    </location>
</feature>
<keyword evidence="8" id="KW-1185">Reference proteome</keyword>
<feature type="compositionally biased region" description="Basic and acidic residues" evidence="5">
    <location>
        <begin position="207"/>
        <end position="220"/>
    </location>
</feature>
<feature type="compositionally biased region" description="Basic and acidic residues" evidence="5">
    <location>
        <begin position="166"/>
        <end position="178"/>
    </location>
</feature>
<dbReference type="SMART" id="SM00454">
    <property type="entry name" value="SAM"/>
    <property type="match status" value="1"/>
</dbReference>
<protein>
    <recommendedName>
        <fullName evidence="6">SAMD1-like winged helix (WH) domain-containing protein</fullName>
    </recommendedName>
</protein>
<keyword evidence="3" id="KW-0156">Chromatin regulator</keyword>
<feature type="region of interest" description="Disordered" evidence="5">
    <location>
        <begin position="163"/>
        <end position="267"/>
    </location>
</feature>
<gene>
    <name evidence="7" type="ORF">COCON_G00206850</name>
</gene>
<dbReference type="Gene3D" id="1.10.150.50">
    <property type="entry name" value="Transcription Factor, Ets-1"/>
    <property type="match status" value="1"/>
</dbReference>
<dbReference type="PROSITE" id="PS52014">
    <property type="entry name" value="SAMD1_WH"/>
    <property type="match status" value="1"/>
</dbReference>
<comment type="subcellular location">
    <subcellularLocation>
        <location evidence="1">Nucleus</location>
    </subcellularLocation>
</comment>
<dbReference type="PANTHER" id="PTHR12247:SF139">
    <property type="entry name" value="ATHERIN-RELATED"/>
    <property type="match status" value="1"/>
</dbReference>
<dbReference type="AlphaFoldDB" id="A0A9Q1D0B6"/>
<dbReference type="InterPro" id="IPR001660">
    <property type="entry name" value="SAM"/>
</dbReference>
<dbReference type="InterPro" id="IPR048589">
    <property type="entry name" value="SAMD1-like_WH"/>
</dbReference>
<name>A0A9Q1D0B6_CONCO</name>
<proteinExistence type="predicted"/>
<evidence type="ECO:0000256" key="4">
    <source>
        <dbReference type="ARBA" id="ARBA00023242"/>
    </source>
</evidence>
<dbReference type="InterPro" id="IPR050548">
    <property type="entry name" value="PcG_chromatin_remod_factors"/>
</dbReference>
<feature type="region of interest" description="Disordered" evidence="5">
    <location>
        <begin position="73"/>
        <end position="113"/>
    </location>
</feature>
<dbReference type="GO" id="GO:0003682">
    <property type="term" value="F:chromatin binding"/>
    <property type="evidence" value="ECO:0007669"/>
    <property type="project" value="TreeGrafter"/>
</dbReference>
<evidence type="ECO:0000256" key="1">
    <source>
        <dbReference type="ARBA" id="ARBA00004123"/>
    </source>
</evidence>
<comment type="caution">
    <text evidence="7">The sequence shown here is derived from an EMBL/GenBank/DDBJ whole genome shotgun (WGS) entry which is preliminary data.</text>
</comment>
<dbReference type="SUPFAM" id="SSF47769">
    <property type="entry name" value="SAM/Pointed domain"/>
    <property type="match status" value="1"/>
</dbReference>